<keyword evidence="5 8" id="KW-0472">Membrane</keyword>
<dbReference type="PANTHER" id="PTHR47529">
    <property type="entry name" value="PEPTIDYL-PROLYL CIS-TRANS ISOMERASE D"/>
    <property type="match status" value="1"/>
</dbReference>
<dbReference type="RefSeq" id="WP_345973352.1">
    <property type="nucleotide sequence ID" value="NZ_CP147920.1"/>
</dbReference>
<evidence type="ECO:0000256" key="7">
    <source>
        <dbReference type="ARBA" id="ARBA00038408"/>
    </source>
</evidence>
<accession>A0ABZ3HBR8</accession>
<dbReference type="InterPro" id="IPR000297">
    <property type="entry name" value="PPIase_PpiC"/>
</dbReference>
<proteinExistence type="inferred from homology"/>
<feature type="transmembrane region" description="Helical" evidence="8">
    <location>
        <begin position="12"/>
        <end position="31"/>
    </location>
</feature>
<comment type="subcellular location">
    <subcellularLocation>
        <location evidence="1">Cell membrane</location>
        <topology evidence="1">Single-pass type II membrane protein</topology>
    </subcellularLocation>
</comment>
<dbReference type="GO" id="GO:0016853">
    <property type="term" value="F:isomerase activity"/>
    <property type="evidence" value="ECO:0007669"/>
    <property type="project" value="UniProtKB-KW"/>
</dbReference>
<evidence type="ECO:0000256" key="4">
    <source>
        <dbReference type="ARBA" id="ARBA00022989"/>
    </source>
</evidence>
<gene>
    <name evidence="10" type="ORF">WCY31_04545</name>
</gene>
<dbReference type="InterPro" id="IPR052029">
    <property type="entry name" value="PpiD_chaperone"/>
</dbReference>
<dbReference type="Pfam" id="PF13624">
    <property type="entry name" value="SurA_N_3"/>
    <property type="match status" value="1"/>
</dbReference>
<evidence type="ECO:0000256" key="8">
    <source>
        <dbReference type="SAM" id="Phobius"/>
    </source>
</evidence>
<organism evidence="10 11">
    <name type="scientific">Sulfurimonas diazotrophicus</name>
    <dbReference type="NCBI Taxonomy" id="3131939"/>
    <lineage>
        <taxon>Bacteria</taxon>
        <taxon>Pseudomonadati</taxon>
        <taxon>Campylobacterota</taxon>
        <taxon>Epsilonproteobacteria</taxon>
        <taxon>Campylobacterales</taxon>
        <taxon>Sulfurimonadaceae</taxon>
        <taxon>Sulfurimonas</taxon>
    </lineage>
</organism>
<evidence type="ECO:0000256" key="5">
    <source>
        <dbReference type="ARBA" id="ARBA00023136"/>
    </source>
</evidence>
<evidence type="ECO:0000256" key="3">
    <source>
        <dbReference type="ARBA" id="ARBA00022692"/>
    </source>
</evidence>
<keyword evidence="3 8" id="KW-0812">Transmembrane</keyword>
<keyword evidence="11" id="KW-1185">Reference proteome</keyword>
<dbReference type="Gene3D" id="1.10.4030.10">
    <property type="entry name" value="Porin chaperone SurA, peptide-binding domain"/>
    <property type="match status" value="1"/>
</dbReference>
<keyword evidence="10" id="KW-0413">Isomerase</keyword>
<dbReference type="PANTHER" id="PTHR47529:SF1">
    <property type="entry name" value="PERIPLASMIC CHAPERONE PPID"/>
    <property type="match status" value="1"/>
</dbReference>
<evidence type="ECO:0000313" key="11">
    <source>
        <dbReference type="Proteomes" id="UP001447842"/>
    </source>
</evidence>
<evidence type="ECO:0000256" key="6">
    <source>
        <dbReference type="ARBA" id="ARBA00023186"/>
    </source>
</evidence>
<evidence type="ECO:0000313" key="10">
    <source>
        <dbReference type="EMBL" id="XAU15977.1"/>
    </source>
</evidence>
<protein>
    <submittedName>
        <fullName evidence="10">Peptidylprolyl isomerase</fullName>
    </submittedName>
</protein>
<evidence type="ECO:0000259" key="9">
    <source>
        <dbReference type="Pfam" id="PF13145"/>
    </source>
</evidence>
<keyword evidence="2" id="KW-1003">Cell membrane</keyword>
<name>A0ABZ3HBR8_9BACT</name>
<keyword evidence="6" id="KW-0143">Chaperone</keyword>
<sequence length="491" mass="54628">MITWMQRHRKYLVITIWISTIAFIGAGFVGWGQYSYGDKSGAVAKVGDVSITSRELQKTYAQLFNRYSQIFQGKFDEEQAKKLGLDKQALQQLVNQALLVNLANSYNLETTDKEVATVLQSQEAFIENGVFSKELYQKVLKQNRLTPVDYEADIRRALLIQKLFALFPAQANGIETSAFETALGIGDKFEYKVLDGAMVSIDTSDAALRTFWEGHKLDYMTPRAFKIAYITQDAVEAGAGEEELQSYYDAHKYDFVGPDGKILAFDNAKSAVVAAVNDKATNKEALKTYIAYKKEKLDADVKIVETTVREGDNSFSAETMQAIASADAASPYLKPKKEHGAYLIIKRLETVEPMPKSFEAAEADVLAAYTRQMRAEKLTELATSSLNSFRGTTTDGYLKRDATSGVQGLDEKETQALLTSLFRSRKAESMAQLPDGKIVLYRILDQQIDPVADANADQAVAQTKETLFSQSLITALAERYETKIFLQGFGQ</sequence>
<evidence type="ECO:0000256" key="1">
    <source>
        <dbReference type="ARBA" id="ARBA00004401"/>
    </source>
</evidence>
<reference evidence="10 11" key="1">
    <citation type="submission" date="2024-03" db="EMBL/GenBank/DDBJ databases">
        <title>Sulfurimonas sp. HSL3-1.</title>
        <authorList>
            <person name="Wang S."/>
        </authorList>
    </citation>
    <scope>NUCLEOTIDE SEQUENCE [LARGE SCALE GENOMIC DNA]</scope>
    <source>
        <strain evidence="10 11">HSL3-1</strain>
    </source>
</reference>
<dbReference type="InterPro" id="IPR027304">
    <property type="entry name" value="Trigger_fact/SurA_dom_sf"/>
</dbReference>
<evidence type="ECO:0000256" key="2">
    <source>
        <dbReference type="ARBA" id="ARBA00022475"/>
    </source>
</evidence>
<keyword evidence="4 8" id="KW-1133">Transmembrane helix</keyword>
<comment type="similarity">
    <text evidence="7">Belongs to the PpiD chaperone family.</text>
</comment>
<dbReference type="SUPFAM" id="SSF109998">
    <property type="entry name" value="Triger factor/SurA peptide-binding domain-like"/>
    <property type="match status" value="1"/>
</dbReference>
<feature type="domain" description="PpiC" evidence="9">
    <location>
        <begin position="241"/>
        <end position="362"/>
    </location>
</feature>
<dbReference type="Proteomes" id="UP001447842">
    <property type="component" value="Chromosome"/>
</dbReference>
<dbReference type="Pfam" id="PF13145">
    <property type="entry name" value="Rotamase_2"/>
    <property type="match status" value="1"/>
</dbReference>
<dbReference type="EMBL" id="CP147920">
    <property type="protein sequence ID" value="XAU15977.1"/>
    <property type="molecule type" value="Genomic_DNA"/>
</dbReference>